<evidence type="ECO:0000313" key="3">
    <source>
        <dbReference type="EMBL" id="KAL2722461.1"/>
    </source>
</evidence>
<evidence type="ECO:0000313" key="4">
    <source>
        <dbReference type="Proteomes" id="UP001607302"/>
    </source>
</evidence>
<keyword evidence="2" id="KW-0732">Signal</keyword>
<protein>
    <submittedName>
        <fullName evidence="3">Defensin</fullName>
    </submittedName>
</protein>
<evidence type="ECO:0000256" key="2">
    <source>
        <dbReference type="SAM" id="SignalP"/>
    </source>
</evidence>
<dbReference type="AlphaFoldDB" id="A0ABD2APA9"/>
<dbReference type="Proteomes" id="UP001607302">
    <property type="component" value="Unassembled WGS sequence"/>
</dbReference>
<dbReference type="EMBL" id="JAUDFV010000141">
    <property type="protein sequence ID" value="KAL2722461.1"/>
    <property type="molecule type" value="Genomic_DNA"/>
</dbReference>
<organism evidence="3 4">
    <name type="scientific">Vespula squamosa</name>
    <name type="common">Southern yellow jacket</name>
    <name type="synonym">Wasp</name>
    <dbReference type="NCBI Taxonomy" id="30214"/>
    <lineage>
        <taxon>Eukaryota</taxon>
        <taxon>Metazoa</taxon>
        <taxon>Ecdysozoa</taxon>
        <taxon>Arthropoda</taxon>
        <taxon>Hexapoda</taxon>
        <taxon>Insecta</taxon>
        <taxon>Pterygota</taxon>
        <taxon>Neoptera</taxon>
        <taxon>Endopterygota</taxon>
        <taxon>Hymenoptera</taxon>
        <taxon>Apocrita</taxon>
        <taxon>Aculeata</taxon>
        <taxon>Vespoidea</taxon>
        <taxon>Vespidae</taxon>
        <taxon>Vespinae</taxon>
        <taxon>Vespula</taxon>
    </lineage>
</organism>
<gene>
    <name evidence="3" type="ORF">V1478_009324</name>
</gene>
<feature type="compositionally biased region" description="Polar residues" evidence="1">
    <location>
        <begin position="140"/>
        <end position="150"/>
    </location>
</feature>
<feature type="region of interest" description="Disordered" evidence="1">
    <location>
        <begin position="138"/>
        <end position="161"/>
    </location>
</feature>
<proteinExistence type="predicted"/>
<comment type="caution">
    <text evidence="3">The sequence shown here is derived from an EMBL/GenBank/DDBJ whole genome shotgun (WGS) entry which is preliminary data.</text>
</comment>
<feature type="signal peptide" evidence="2">
    <location>
        <begin position="1"/>
        <end position="20"/>
    </location>
</feature>
<reference evidence="3 4" key="1">
    <citation type="journal article" date="2024" name="Ann. Entomol. Soc. Am.">
        <title>Genomic analyses of the southern and eastern yellowjacket wasps (Hymenoptera: Vespidae) reveal evolutionary signatures of social life.</title>
        <authorList>
            <person name="Catto M.A."/>
            <person name="Caine P.B."/>
            <person name="Orr S.E."/>
            <person name="Hunt B.G."/>
            <person name="Goodisman M.A.D."/>
        </authorList>
    </citation>
    <scope>NUCLEOTIDE SEQUENCE [LARGE SCALE GENOMIC DNA]</scope>
    <source>
        <strain evidence="3">233</strain>
        <tissue evidence="3">Head and thorax</tissue>
    </source>
</reference>
<sequence>MAKFQFLLALVFVAVMAISAQPVDDLVPENSLPEKPENFGWSCGLGGNNGCAISCAVKGHHKGDDASENLLELVENIKFKEKDTTEERANRQRRVTCDPSSFHGIIGSSTCMANCLNMGKISGYCEGETPSWICGKDNLGSPSPTTNNNGRRPYGTSDRTKPSLAAVSTVKMKRKKIIVSVLTGLSVPIDRRDTIDSFIYDGTSSFNFVHRIANSGSLLFYEIVSSLEVKRDFVIKRSIQENSKVQVKIKLETSSLSTAIGNEANCKVFQQ</sequence>
<evidence type="ECO:0000256" key="1">
    <source>
        <dbReference type="SAM" id="MobiDB-lite"/>
    </source>
</evidence>
<feature type="chain" id="PRO_5044773784" evidence="2">
    <location>
        <begin position="21"/>
        <end position="271"/>
    </location>
</feature>
<name>A0ABD2APA9_VESSQ</name>
<keyword evidence="4" id="KW-1185">Reference proteome</keyword>
<accession>A0ABD2APA9</accession>